<dbReference type="Pfam" id="PF00149">
    <property type="entry name" value="Metallophos"/>
    <property type="match status" value="1"/>
</dbReference>
<name>A0A7C8GVD6_9BACI</name>
<dbReference type="PIRSF" id="PIRSF033091">
    <property type="entry name" value="Pesterase_YhaO"/>
    <property type="match status" value="1"/>
</dbReference>
<keyword evidence="4" id="KW-1185">Reference proteome</keyword>
<dbReference type="Proteomes" id="UP000480246">
    <property type="component" value="Unassembled WGS sequence"/>
</dbReference>
<evidence type="ECO:0000313" key="4">
    <source>
        <dbReference type="Proteomes" id="UP000480246"/>
    </source>
</evidence>
<evidence type="ECO:0000259" key="2">
    <source>
        <dbReference type="Pfam" id="PF00149"/>
    </source>
</evidence>
<dbReference type="GO" id="GO:0004527">
    <property type="term" value="F:exonuclease activity"/>
    <property type="evidence" value="ECO:0007669"/>
    <property type="project" value="UniProtKB-KW"/>
</dbReference>
<protein>
    <submittedName>
        <fullName evidence="3">DNA repair exonuclease</fullName>
    </submittedName>
</protein>
<dbReference type="Gene3D" id="3.60.21.10">
    <property type="match status" value="1"/>
</dbReference>
<dbReference type="InterPro" id="IPR014576">
    <property type="entry name" value="Pesterase_YhaO"/>
</dbReference>
<keyword evidence="3" id="KW-0269">Exonuclease</keyword>
<dbReference type="SUPFAM" id="SSF56300">
    <property type="entry name" value="Metallo-dependent phosphatases"/>
    <property type="match status" value="1"/>
</dbReference>
<gene>
    <name evidence="3" type="ORF">F9U64_02225</name>
</gene>
<dbReference type="InterPro" id="IPR050535">
    <property type="entry name" value="DNA_Repair-Maintenance_Comp"/>
</dbReference>
<evidence type="ECO:0000313" key="3">
    <source>
        <dbReference type="EMBL" id="KAB8139034.1"/>
    </source>
</evidence>
<dbReference type="PANTHER" id="PTHR30337:SF7">
    <property type="entry name" value="PHOSPHOESTERASE"/>
    <property type="match status" value="1"/>
</dbReference>
<sequence length="416" mass="48658">MVNRLDQQISFIHCADLHLDSPFKGLSHISNQITDQVRESTFQAFNQMIELAIDKQVDFVLIVGDIFDQEEQSMKAHMTVIRGFRRLMENGIYVYLSFGNHDFMKSQTFPRNYPDNVFVFEKEQVEVFPFIKNAQVIANIYGFSYYNRAVENNMVPQYKIKGDVPFHIASLHGSLGNSNTDHANYAPFQLNELKKSAFDYWALGHIHKREILSDKPAIVYPGNIQGRSIKETGEKGCYHVTLSESGSVLEFCRLDQIQFRKVSLDAAEITDINEVMNIVEKQMELTLQTIDKVLLELTFVQAPDHFIKWDKEGKLVEMRELWNEQFSQQTNWAQILKIKIEKSRKIHEWQEGEQFLQQLQTTFAQSSDLEDIIEPLWYHVEGRKWLDQLAEEEQEELLSRAKEEVFYLLHESEESE</sequence>
<feature type="domain" description="Calcineurin-like phosphoesterase" evidence="2">
    <location>
        <begin position="10"/>
        <end position="208"/>
    </location>
</feature>
<keyword evidence="3" id="KW-0540">Nuclease</keyword>
<dbReference type="OrthoDB" id="9773856at2"/>
<comment type="caution">
    <text evidence="3">The sequence shown here is derived from an EMBL/GenBank/DDBJ whole genome shotgun (WGS) entry which is preliminary data.</text>
</comment>
<organism evidence="3 4">
    <name type="scientific">Gracilibacillus oryzae</name>
    <dbReference type="NCBI Taxonomy" id="1672701"/>
    <lineage>
        <taxon>Bacteria</taxon>
        <taxon>Bacillati</taxon>
        <taxon>Bacillota</taxon>
        <taxon>Bacilli</taxon>
        <taxon>Bacillales</taxon>
        <taxon>Bacillaceae</taxon>
        <taxon>Gracilibacillus</taxon>
    </lineage>
</organism>
<evidence type="ECO:0000256" key="1">
    <source>
        <dbReference type="ARBA" id="ARBA00022801"/>
    </source>
</evidence>
<dbReference type="InterPro" id="IPR041796">
    <property type="entry name" value="Mre11_N"/>
</dbReference>
<dbReference type="PANTHER" id="PTHR30337">
    <property type="entry name" value="COMPONENT OF ATP-DEPENDENT DSDNA EXONUCLEASE"/>
    <property type="match status" value="1"/>
</dbReference>
<accession>A0A7C8GVD6</accession>
<proteinExistence type="predicted"/>
<dbReference type="AlphaFoldDB" id="A0A7C8GVD6"/>
<dbReference type="EMBL" id="WEID01000008">
    <property type="protein sequence ID" value="KAB8139034.1"/>
    <property type="molecule type" value="Genomic_DNA"/>
</dbReference>
<reference evidence="3 4" key="1">
    <citation type="submission" date="2019-10" db="EMBL/GenBank/DDBJ databases">
        <title>Gracilibacillus sp. nov. isolated from rice seeds.</title>
        <authorList>
            <person name="He S."/>
        </authorList>
    </citation>
    <scope>NUCLEOTIDE SEQUENCE [LARGE SCALE GENOMIC DNA]</scope>
    <source>
        <strain evidence="3 4">TD8</strain>
    </source>
</reference>
<dbReference type="InterPro" id="IPR029052">
    <property type="entry name" value="Metallo-depent_PP-like"/>
</dbReference>
<keyword evidence="1" id="KW-0378">Hydrolase</keyword>
<dbReference type="InterPro" id="IPR004843">
    <property type="entry name" value="Calcineurin-like_PHP"/>
</dbReference>
<dbReference type="CDD" id="cd00840">
    <property type="entry name" value="MPP_Mre11_N"/>
    <property type="match status" value="1"/>
</dbReference>